<evidence type="ECO:0000313" key="2">
    <source>
        <dbReference type="EMBL" id="GAA4321916.1"/>
    </source>
</evidence>
<name>A0ABP8GCV3_9BACT</name>
<dbReference type="EMBL" id="BAABGY010000002">
    <property type="protein sequence ID" value="GAA4321916.1"/>
    <property type="molecule type" value="Genomic_DNA"/>
</dbReference>
<feature type="compositionally biased region" description="Basic residues" evidence="1">
    <location>
        <begin position="1"/>
        <end position="10"/>
    </location>
</feature>
<evidence type="ECO:0000313" key="3">
    <source>
        <dbReference type="Proteomes" id="UP001501725"/>
    </source>
</evidence>
<proteinExistence type="predicted"/>
<feature type="region of interest" description="Disordered" evidence="1">
    <location>
        <begin position="1"/>
        <end position="25"/>
    </location>
</feature>
<evidence type="ECO:0008006" key="4">
    <source>
        <dbReference type="Google" id="ProtNLM"/>
    </source>
</evidence>
<dbReference type="SUPFAM" id="SSF55144">
    <property type="entry name" value="LigT-like"/>
    <property type="match status" value="1"/>
</dbReference>
<sequence>MHTKPRRHGRGIFVPAQSGTADSRQRPVRTLGPLMTDLKLLYDSMYADAAPLIRAGACSADPHLDAPDDNRCGLTLLLRPPVKIQEAFRRFQEAALDASPGLYLHPASDLHVTVLAIVSCREGFRLDGIDVAAYERLVRACLEGIAPFVLRFRGITASAAAVMACGYPEGDALEQVRGRLRKAFRATSLDQSIDTRYVLQSAHATLLRFPEQPRNAPALARVLEQHRNTDFGCWRCGEMELVFNDWYQRANRVQRLASFRLERTRGGPG</sequence>
<dbReference type="Pfam" id="PF13563">
    <property type="entry name" value="2_5_RNA_ligase2"/>
    <property type="match status" value="1"/>
</dbReference>
<dbReference type="Gene3D" id="3.90.1140.10">
    <property type="entry name" value="Cyclic phosphodiesterase"/>
    <property type="match status" value="1"/>
</dbReference>
<dbReference type="Proteomes" id="UP001501725">
    <property type="component" value="Unassembled WGS sequence"/>
</dbReference>
<protein>
    <recommendedName>
        <fullName evidence="4">Mutarotase</fullName>
    </recommendedName>
</protein>
<keyword evidence="3" id="KW-1185">Reference proteome</keyword>
<reference evidence="3" key="1">
    <citation type="journal article" date="2019" name="Int. J. Syst. Evol. Microbiol.">
        <title>The Global Catalogue of Microorganisms (GCM) 10K type strain sequencing project: providing services to taxonomists for standard genome sequencing and annotation.</title>
        <authorList>
            <consortium name="The Broad Institute Genomics Platform"/>
            <consortium name="The Broad Institute Genome Sequencing Center for Infectious Disease"/>
            <person name="Wu L."/>
            <person name="Ma J."/>
        </authorList>
    </citation>
    <scope>NUCLEOTIDE SEQUENCE [LARGE SCALE GENOMIC DNA]</scope>
    <source>
        <strain evidence="3">JCM 17919</strain>
    </source>
</reference>
<dbReference type="InterPro" id="IPR009097">
    <property type="entry name" value="Cyclic_Pdiesterase"/>
</dbReference>
<evidence type="ECO:0000256" key="1">
    <source>
        <dbReference type="SAM" id="MobiDB-lite"/>
    </source>
</evidence>
<accession>A0ABP8GCV3</accession>
<comment type="caution">
    <text evidence="2">The sequence shown here is derived from an EMBL/GenBank/DDBJ whole genome shotgun (WGS) entry which is preliminary data.</text>
</comment>
<organism evidence="2 3">
    <name type="scientific">Flaviaesturariibacter amylovorans</name>
    <dbReference type="NCBI Taxonomy" id="1084520"/>
    <lineage>
        <taxon>Bacteria</taxon>
        <taxon>Pseudomonadati</taxon>
        <taxon>Bacteroidota</taxon>
        <taxon>Chitinophagia</taxon>
        <taxon>Chitinophagales</taxon>
        <taxon>Chitinophagaceae</taxon>
        <taxon>Flaviaestuariibacter</taxon>
    </lineage>
</organism>
<gene>
    <name evidence="2" type="ORF">GCM10023184_07990</name>
</gene>